<dbReference type="EnsemblPlants" id="Bo1g055480.1">
    <property type="protein sequence ID" value="Bo1g055480.1"/>
    <property type="gene ID" value="Bo1g055480"/>
</dbReference>
<feature type="region of interest" description="Disordered" evidence="1">
    <location>
        <begin position="272"/>
        <end position="304"/>
    </location>
</feature>
<reference evidence="3" key="2">
    <citation type="submission" date="2015-03" db="UniProtKB">
        <authorList>
            <consortium name="EnsemblPlants"/>
        </authorList>
    </citation>
    <scope>IDENTIFICATION</scope>
</reference>
<keyword evidence="2" id="KW-1133">Transmembrane helix</keyword>
<dbReference type="Gramene" id="Bo1g055480.1">
    <property type="protein sequence ID" value="Bo1g055480.1"/>
    <property type="gene ID" value="Bo1g055480"/>
</dbReference>
<dbReference type="PANTHER" id="PTHR47150">
    <property type="entry name" value="OS12G0169200 PROTEIN"/>
    <property type="match status" value="1"/>
</dbReference>
<reference evidence="3 4" key="1">
    <citation type="journal article" date="2014" name="Genome Biol.">
        <title>Transcriptome and methylome profiling reveals relics of genome dominance in the mesopolyploid Brassica oleracea.</title>
        <authorList>
            <person name="Parkin I.A."/>
            <person name="Koh C."/>
            <person name="Tang H."/>
            <person name="Robinson S.J."/>
            <person name="Kagale S."/>
            <person name="Clarke W.E."/>
            <person name="Town C.D."/>
            <person name="Nixon J."/>
            <person name="Krishnakumar V."/>
            <person name="Bidwell S.L."/>
            <person name="Denoeud F."/>
            <person name="Belcram H."/>
            <person name="Links M.G."/>
            <person name="Just J."/>
            <person name="Clarke C."/>
            <person name="Bender T."/>
            <person name="Huebert T."/>
            <person name="Mason A.S."/>
            <person name="Pires J.C."/>
            <person name="Barker G."/>
            <person name="Moore J."/>
            <person name="Walley P.G."/>
            <person name="Manoli S."/>
            <person name="Batley J."/>
            <person name="Edwards D."/>
            <person name="Nelson M.N."/>
            <person name="Wang X."/>
            <person name="Paterson A.H."/>
            <person name="King G."/>
            <person name="Bancroft I."/>
            <person name="Chalhoub B."/>
            <person name="Sharpe A.G."/>
        </authorList>
    </citation>
    <scope>NUCLEOTIDE SEQUENCE</scope>
    <source>
        <strain evidence="3 4">cv. TO1000</strain>
    </source>
</reference>
<keyword evidence="2" id="KW-0472">Membrane</keyword>
<name>A0A0D3A7V0_BRAOL</name>
<proteinExistence type="predicted"/>
<accession>A0A0D3A7V0</accession>
<organism evidence="3 4">
    <name type="scientific">Brassica oleracea var. oleracea</name>
    <dbReference type="NCBI Taxonomy" id="109376"/>
    <lineage>
        <taxon>Eukaryota</taxon>
        <taxon>Viridiplantae</taxon>
        <taxon>Streptophyta</taxon>
        <taxon>Embryophyta</taxon>
        <taxon>Tracheophyta</taxon>
        <taxon>Spermatophyta</taxon>
        <taxon>Magnoliopsida</taxon>
        <taxon>eudicotyledons</taxon>
        <taxon>Gunneridae</taxon>
        <taxon>Pentapetalae</taxon>
        <taxon>rosids</taxon>
        <taxon>malvids</taxon>
        <taxon>Brassicales</taxon>
        <taxon>Brassicaceae</taxon>
        <taxon>Brassiceae</taxon>
        <taxon>Brassica</taxon>
    </lineage>
</organism>
<feature type="transmembrane region" description="Helical" evidence="2">
    <location>
        <begin position="343"/>
        <end position="362"/>
    </location>
</feature>
<evidence type="ECO:0000256" key="2">
    <source>
        <dbReference type="SAM" id="Phobius"/>
    </source>
</evidence>
<dbReference type="HOGENOM" id="CLU_438299_0_0_1"/>
<evidence type="ECO:0000256" key="1">
    <source>
        <dbReference type="SAM" id="MobiDB-lite"/>
    </source>
</evidence>
<keyword evidence="4" id="KW-1185">Reference proteome</keyword>
<evidence type="ECO:0000313" key="3">
    <source>
        <dbReference type="EnsemblPlants" id="Bo1g055480.1"/>
    </source>
</evidence>
<dbReference type="Proteomes" id="UP000032141">
    <property type="component" value="Chromosome C1"/>
</dbReference>
<dbReference type="PANTHER" id="PTHR47150:SF5">
    <property type="entry name" value="OS07G0546750 PROTEIN"/>
    <property type="match status" value="1"/>
</dbReference>
<evidence type="ECO:0000313" key="4">
    <source>
        <dbReference type="Proteomes" id="UP000032141"/>
    </source>
</evidence>
<sequence length="624" mass="69735">MAGGEVSLASVAFLLFFLSLSFSPLCGERRHLLRSVGLFDETAASLWVAGVDDGQRRPLYLFLFSTKENDDISPCFFPLLGERRDLSRSVALFDDKVTSLSVAVVEEGKRRSLSVFLSSPRRKTALSLSQANRKRHDQGFSDKSQTIIHNKSHTIKGHMIKNPKFVDLLNSQQDITFGSYEHSVELSSTQVPFLATQGTADSAFVGDTPAGLRERRKWTPADDVVLISSWVNTSKDPVVSTEQKSGAFWTRIAAYFAASRQDGGCEQREAIHCKQHSSTSQADSKKRPPGVKASKASGKKTVDQEKTVNEFEKVWTIKQKDLEAKERLSKMSLLDSLIGKKNLWLIVFVLVLVLFNLVLIPAEVMADLYSCITGSGEADKATGEWRGRQDHERKEGRQGKNEFLSKETVKKAISGYGMIISVTLQLQFFRQKKDGLGRLGLSTLQNCKTAIRVLAYGYALDAVDEYLRLGATTTRFCVKIFVEAIIDLFGDQCLRRPTPDDLQRLLHIGELRGFPGMIGSIDCTLNDINVLDCSPVFVDIINGQAPQVNFLVNGREYHLAYYLTDDFQQGEGSGSSHVDLTYSTYIPTNIANQMGVRTRIRDRQAHQQLKGNLVEHIWRKFGRD</sequence>
<protein>
    <recommendedName>
        <fullName evidence="5">Myb-like domain-containing protein</fullName>
    </recommendedName>
</protein>
<feature type="transmembrane region" description="Helical" evidence="2">
    <location>
        <begin position="6"/>
        <end position="25"/>
    </location>
</feature>
<dbReference type="AlphaFoldDB" id="A0A0D3A7V0"/>
<dbReference type="InterPro" id="IPR006912">
    <property type="entry name" value="Harbinger_derived_prot"/>
</dbReference>
<feature type="region of interest" description="Disordered" evidence="1">
    <location>
        <begin position="379"/>
        <end position="399"/>
    </location>
</feature>
<dbReference type="Pfam" id="PF04827">
    <property type="entry name" value="Plant_tran"/>
    <property type="match status" value="1"/>
</dbReference>
<keyword evidence="2" id="KW-0812">Transmembrane</keyword>
<evidence type="ECO:0008006" key="5">
    <source>
        <dbReference type="Google" id="ProtNLM"/>
    </source>
</evidence>